<protein>
    <submittedName>
        <fullName evidence="7">Monosaccharide ABC transporter membrane protein, CUT2 family</fullName>
    </submittedName>
</protein>
<gene>
    <name evidence="7" type="ORF">Theth_1089</name>
</gene>
<keyword evidence="8" id="KW-1185">Reference proteome</keyword>
<feature type="transmembrane region" description="Helical" evidence="6">
    <location>
        <begin position="274"/>
        <end position="305"/>
    </location>
</feature>
<keyword evidence="2" id="KW-1003">Cell membrane</keyword>
<feature type="transmembrane region" description="Helical" evidence="6">
    <location>
        <begin position="117"/>
        <end position="137"/>
    </location>
</feature>
<dbReference type="PATRIC" id="fig|688269.3.peg.1117"/>
<organism evidence="7 8">
    <name type="scientific">Pseudothermotoga thermarum DSM 5069</name>
    <dbReference type="NCBI Taxonomy" id="688269"/>
    <lineage>
        <taxon>Bacteria</taxon>
        <taxon>Thermotogati</taxon>
        <taxon>Thermotogota</taxon>
        <taxon>Thermotogae</taxon>
        <taxon>Thermotogales</taxon>
        <taxon>Thermotogaceae</taxon>
        <taxon>Pseudothermotoga</taxon>
    </lineage>
</organism>
<dbReference type="eggNOG" id="COG1172">
    <property type="taxonomic scope" value="Bacteria"/>
</dbReference>
<dbReference type="STRING" id="688269.Theth_1089"/>
<dbReference type="KEGG" id="tta:Theth_1089"/>
<accession>F7YX79</accession>
<evidence type="ECO:0000313" key="7">
    <source>
        <dbReference type="EMBL" id="AEH51169.1"/>
    </source>
</evidence>
<name>F7YX79_9THEM</name>
<feature type="transmembrane region" description="Helical" evidence="6">
    <location>
        <begin position="93"/>
        <end position="110"/>
    </location>
</feature>
<evidence type="ECO:0000256" key="3">
    <source>
        <dbReference type="ARBA" id="ARBA00022692"/>
    </source>
</evidence>
<sequence length="343" mass="36741">MAGPNFTGSAIVIDFSKGGKFLQQQKNFSVIPLFRIKELGAIVGVGIFFVVFSMISKRFLSIDNFFNTLTMAAELGIIAAGVCMLMISGEFDLSVGAVFAVVSMTFALLINNGFDPLFSLFISLFLSALVGLVNGLVTVKTGIPSFITTLGMMMFWRGILLAVTGGFPIMLQKRVPLLNYFGGRIYGGLRYSAIWFIILAFVVWFILERTRYGNWTFATGGNLGAAKALGVPTEKIKISNFVISSLLAGFSGITTFARFRIVDPTFGLEMELEAIAACVMGGTLLTGGYGSVLGAAVGAVMISMVRNGLVLAGAPAYWYRAFIGVILIVAAVINARIRKKVAG</sequence>
<dbReference type="GO" id="GO:0022857">
    <property type="term" value="F:transmembrane transporter activity"/>
    <property type="evidence" value="ECO:0007669"/>
    <property type="project" value="InterPro"/>
</dbReference>
<feature type="transmembrane region" description="Helical" evidence="6">
    <location>
        <begin position="241"/>
        <end position="262"/>
    </location>
</feature>
<dbReference type="PANTHER" id="PTHR32196">
    <property type="entry name" value="ABC TRANSPORTER PERMEASE PROTEIN YPHD-RELATED-RELATED"/>
    <property type="match status" value="1"/>
</dbReference>
<dbReference type="OrthoDB" id="9784538at2"/>
<dbReference type="InterPro" id="IPR001851">
    <property type="entry name" value="ABC_transp_permease"/>
</dbReference>
<evidence type="ECO:0000256" key="5">
    <source>
        <dbReference type="ARBA" id="ARBA00023136"/>
    </source>
</evidence>
<feature type="transmembrane region" description="Helical" evidence="6">
    <location>
        <begin position="39"/>
        <end position="56"/>
    </location>
</feature>
<keyword evidence="5 6" id="KW-0472">Membrane</keyword>
<evidence type="ECO:0000256" key="4">
    <source>
        <dbReference type="ARBA" id="ARBA00022989"/>
    </source>
</evidence>
<dbReference type="GO" id="GO:0005886">
    <property type="term" value="C:plasma membrane"/>
    <property type="evidence" value="ECO:0007669"/>
    <property type="project" value="UniProtKB-SubCell"/>
</dbReference>
<feature type="transmembrane region" description="Helical" evidence="6">
    <location>
        <begin position="143"/>
        <end position="167"/>
    </location>
</feature>
<proteinExistence type="predicted"/>
<dbReference type="Proteomes" id="UP000006804">
    <property type="component" value="Chromosome"/>
</dbReference>
<reference evidence="7 8" key="1">
    <citation type="submission" date="2010-11" db="EMBL/GenBank/DDBJ databases">
        <title>The complete genome of Thermotoga thermarum DSM 5069.</title>
        <authorList>
            <consortium name="US DOE Joint Genome Institute (JGI-PGF)"/>
            <person name="Lucas S."/>
            <person name="Copeland A."/>
            <person name="Lapidus A."/>
            <person name="Bruce D."/>
            <person name="Goodwin L."/>
            <person name="Pitluck S."/>
            <person name="Kyrpides N."/>
            <person name="Mavromatis K."/>
            <person name="Ivanova N."/>
            <person name="Zeytun A."/>
            <person name="Brettin T."/>
            <person name="Detter J.C."/>
            <person name="Tapia R."/>
            <person name="Han C."/>
            <person name="Land M."/>
            <person name="Hauser L."/>
            <person name="Markowitz V."/>
            <person name="Cheng J.-F."/>
            <person name="Hugenholtz P."/>
            <person name="Woyke T."/>
            <person name="Wu D."/>
            <person name="Spring S."/>
            <person name="Schroeder M."/>
            <person name="Brambilla E."/>
            <person name="Klenk H.-P."/>
            <person name="Eisen J.A."/>
        </authorList>
    </citation>
    <scope>NUCLEOTIDE SEQUENCE [LARGE SCALE GENOMIC DNA]</scope>
    <source>
        <strain evidence="7 8">DSM 5069</strain>
    </source>
</reference>
<feature type="transmembrane region" description="Helical" evidence="6">
    <location>
        <begin position="317"/>
        <end position="337"/>
    </location>
</feature>
<keyword evidence="4 6" id="KW-1133">Transmembrane helix</keyword>
<evidence type="ECO:0000256" key="6">
    <source>
        <dbReference type="SAM" id="Phobius"/>
    </source>
</evidence>
<dbReference type="HOGENOM" id="CLU_028880_2_2_0"/>
<keyword evidence="3 6" id="KW-0812">Transmembrane</keyword>
<comment type="subcellular location">
    <subcellularLocation>
        <location evidence="1">Cell membrane</location>
        <topology evidence="1">Multi-pass membrane protein</topology>
    </subcellularLocation>
</comment>
<dbReference type="Pfam" id="PF02653">
    <property type="entry name" value="BPD_transp_2"/>
    <property type="match status" value="1"/>
</dbReference>
<dbReference type="AlphaFoldDB" id="F7YX79"/>
<feature type="transmembrane region" description="Helical" evidence="6">
    <location>
        <begin position="188"/>
        <end position="207"/>
    </location>
</feature>
<feature type="transmembrane region" description="Helical" evidence="6">
    <location>
        <begin position="68"/>
        <end position="87"/>
    </location>
</feature>
<evidence type="ECO:0000313" key="8">
    <source>
        <dbReference type="Proteomes" id="UP000006804"/>
    </source>
</evidence>
<evidence type="ECO:0000256" key="2">
    <source>
        <dbReference type="ARBA" id="ARBA00022475"/>
    </source>
</evidence>
<dbReference type="CDD" id="cd06579">
    <property type="entry name" value="TM_PBP1_transp_AraH_like"/>
    <property type="match status" value="1"/>
</dbReference>
<evidence type="ECO:0000256" key="1">
    <source>
        <dbReference type="ARBA" id="ARBA00004651"/>
    </source>
</evidence>
<dbReference type="EMBL" id="CP002351">
    <property type="protein sequence ID" value="AEH51169.1"/>
    <property type="molecule type" value="Genomic_DNA"/>
</dbReference>